<organism evidence="2 3">
    <name type="scientific">Sedimentisphaera salicampi</name>
    <dbReference type="NCBI Taxonomy" id="1941349"/>
    <lineage>
        <taxon>Bacteria</taxon>
        <taxon>Pseudomonadati</taxon>
        <taxon>Planctomycetota</taxon>
        <taxon>Phycisphaerae</taxon>
        <taxon>Sedimentisphaerales</taxon>
        <taxon>Sedimentisphaeraceae</taxon>
        <taxon>Sedimentisphaera</taxon>
    </lineage>
</organism>
<feature type="chain" id="PRO_5012213248" description="LamG-like jellyroll fold domain-containing protein" evidence="1">
    <location>
        <begin position="22"/>
        <end position="853"/>
    </location>
</feature>
<keyword evidence="3" id="KW-1185">Reference proteome</keyword>
<dbReference type="STRING" id="1941349.STSP1_00587"/>
<gene>
    <name evidence="2" type="ORF">STSP1_00587</name>
</gene>
<dbReference type="RefSeq" id="WP_085754922.1">
    <property type="nucleotide sequence ID" value="NZ_CP021023.1"/>
</dbReference>
<reference evidence="3" key="1">
    <citation type="submission" date="2017-04" db="EMBL/GenBank/DDBJ databases">
        <title>Comparative genomics and description of representatives of a novel lineage of planctomycetes thriving in anoxic sediments.</title>
        <authorList>
            <person name="Spring S."/>
            <person name="Bunk B."/>
            <person name="Sproer C."/>
        </authorList>
    </citation>
    <scope>NUCLEOTIDE SEQUENCE [LARGE SCALE GENOMIC DNA]</scope>
    <source>
        <strain evidence="3">ST-PulAB-D4</strain>
    </source>
</reference>
<feature type="signal peptide" evidence="1">
    <location>
        <begin position="1"/>
        <end position="21"/>
    </location>
</feature>
<dbReference type="Pfam" id="PF13385">
    <property type="entry name" value="Laminin_G_3"/>
    <property type="match status" value="1"/>
</dbReference>
<dbReference type="PROSITE" id="PS00018">
    <property type="entry name" value="EF_HAND_1"/>
    <property type="match status" value="1"/>
</dbReference>
<evidence type="ECO:0008006" key="4">
    <source>
        <dbReference type="Google" id="ProtNLM"/>
    </source>
</evidence>
<dbReference type="EMBL" id="CP021023">
    <property type="protein sequence ID" value="ARN56211.1"/>
    <property type="molecule type" value="Genomic_DNA"/>
</dbReference>
<dbReference type="Proteomes" id="UP000193334">
    <property type="component" value="Chromosome"/>
</dbReference>
<evidence type="ECO:0000313" key="3">
    <source>
        <dbReference type="Proteomes" id="UP000193334"/>
    </source>
</evidence>
<sequence length="853" mass="92876" precursor="true">MKKIVFVLTALLIFTAGAAMAEDHYWSGGDPNNNLISDPDNYWGDKGVPAPGDILYFDNKWSPLMEMDSTVDLEVNQAYLGKATADGVFEMNVSGGSLNVSDKFVMCKDNRSGMEATLNMSGGTISTGGWFTLGGQTKAAVNMTGGLLDVGTKLAMGMYGDASGVLNLDGGTVIAGEIDIRGQSTTEPTVVNISDGTLIIDGDQVSQVNDYVNNGKIVSTKQDLGIAAEYDEENDETIVTASLELTFASNPIPANNSAGIDYDRDMLDWTAGIEADKHDVYLGYNEADVEAADTSSDLYLGRIDPNEIAVDYIMGLTHYWRVDEVSADGTEIWTGDVWSFTPQETFMIDDFEDYTGDEGNRVYQTWHDGVGYSTPVVVPGNGTGSQVGYPESPYVEQSGFAHGQMMPVYYNNDEAPYYSLVTKTFDTVQDFTREEIQAVGFNFKGSEDNDVEPIYLILEDDLGNQAKLSYAGDVDDIAFGPIVNWDSGFKFNADLADASPQGVDLTQVKKIHIQIGEETASAPAGSGMVLIDNVSIQSPRCVWDSTGDGTPDSFLQTADFNHDCVVDEDDMLYMAGQWLESENVITAEQPDQAHKLVHYDFNGITDPNTIFDISGNGYDAYPSSAEETAVVQSSGGYNGSGYADFDGNFHFLIPGEVFSSVTDQVSVSMWLKVPDNGEWRDVMRAYRSDWGDQSVRINLTPDKIVRFFSGSGDGELDGVTEYYPSDADQRWVHYAFVKDAGASKATIYIDGLPAEINYGADTEIIGSEIVNASLGGVREGTWSRMEGDMDEVQIYDYALAPAEILYLADVSSTTIPLPDNSADVDDSGEINLPDYALMAGEWLQTELWPEPLY</sequence>
<accession>A0A1W6LKA7</accession>
<dbReference type="Gene3D" id="2.60.120.200">
    <property type="match status" value="1"/>
</dbReference>
<dbReference type="InterPro" id="IPR018247">
    <property type="entry name" value="EF_Hand_1_Ca_BS"/>
</dbReference>
<protein>
    <recommendedName>
        <fullName evidence="4">LamG-like jellyroll fold domain-containing protein</fullName>
    </recommendedName>
</protein>
<name>A0A1W6LKA7_9BACT</name>
<dbReference type="KEGG" id="pbp:STSP1_00587"/>
<evidence type="ECO:0000256" key="1">
    <source>
        <dbReference type="SAM" id="SignalP"/>
    </source>
</evidence>
<dbReference type="SUPFAM" id="SSF49899">
    <property type="entry name" value="Concanavalin A-like lectins/glucanases"/>
    <property type="match status" value="1"/>
</dbReference>
<proteinExistence type="predicted"/>
<keyword evidence="1" id="KW-0732">Signal</keyword>
<dbReference type="InterPro" id="IPR013320">
    <property type="entry name" value="ConA-like_dom_sf"/>
</dbReference>
<dbReference type="AlphaFoldDB" id="A0A1W6LKA7"/>
<evidence type="ECO:0000313" key="2">
    <source>
        <dbReference type="EMBL" id="ARN56211.1"/>
    </source>
</evidence>